<dbReference type="GO" id="GO:0005634">
    <property type="term" value="C:nucleus"/>
    <property type="evidence" value="ECO:0007669"/>
    <property type="project" value="UniProtKB-SubCell"/>
</dbReference>
<evidence type="ECO:0000259" key="3">
    <source>
        <dbReference type="Pfam" id="PF03178"/>
    </source>
</evidence>
<proteinExistence type="predicted"/>
<dbReference type="Proteomes" id="UP000187209">
    <property type="component" value="Unassembled WGS sequence"/>
</dbReference>
<evidence type="ECO:0000313" key="7">
    <source>
        <dbReference type="Proteomes" id="UP000187209"/>
    </source>
</evidence>
<dbReference type="InterPro" id="IPR004871">
    <property type="entry name" value="RSE1/DDB1/CPSF1_C"/>
</dbReference>
<dbReference type="EMBL" id="MPUH01000078">
    <property type="protein sequence ID" value="OMJ91579.1"/>
    <property type="molecule type" value="Genomic_DNA"/>
</dbReference>
<dbReference type="GO" id="GO:0003676">
    <property type="term" value="F:nucleic acid binding"/>
    <property type="evidence" value="ECO:0007669"/>
    <property type="project" value="InterPro"/>
</dbReference>
<evidence type="ECO:0000256" key="1">
    <source>
        <dbReference type="ARBA" id="ARBA00004123"/>
    </source>
</evidence>
<feature type="domain" description="RSE1/DDB1/CPSF1 first beta-propeller" evidence="4">
    <location>
        <begin position="16"/>
        <end position="329"/>
    </location>
</feature>
<reference evidence="6 7" key="1">
    <citation type="submission" date="2016-11" db="EMBL/GenBank/DDBJ databases">
        <title>The macronuclear genome of Stentor coeruleus: a giant cell with tiny introns.</title>
        <authorList>
            <person name="Slabodnick M."/>
            <person name="Ruby J.G."/>
            <person name="Reiff S.B."/>
            <person name="Swart E.C."/>
            <person name="Gosai S."/>
            <person name="Prabakaran S."/>
            <person name="Witkowska E."/>
            <person name="Larue G.E."/>
            <person name="Fisher S."/>
            <person name="Freeman R.M."/>
            <person name="Gunawardena J."/>
            <person name="Chu W."/>
            <person name="Stover N.A."/>
            <person name="Gregory B.D."/>
            <person name="Nowacki M."/>
            <person name="Derisi J."/>
            <person name="Roy S.W."/>
            <person name="Marshall W.F."/>
            <person name="Sood P."/>
        </authorList>
    </citation>
    <scope>NUCLEOTIDE SEQUENCE [LARGE SCALE GENOMIC DNA]</scope>
    <source>
        <strain evidence="6">WM001</strain>
    </source>
</reference>
<keyword evidence="7" id="KW-1185">Reference proteome</keyword>
<dbReference type="Pfam" id="PF03178">
    <property type="entry name" value="CPSF_A"/>
    <property type="match status" value="1"/>
</dbReference>
<dbReference type="InterPro" id="IPR050358">
    <property type="entry name" value="RSE1/DDB1/CFT1"/>
</dbReference>
<dbReference type="InterPro" id="IPR018846">
    <property type="entry name" value="Beta-prop_RSE1/DDB1/CPSF1_1st"/>
</dbReference>
<dbReference type="Pfam" id="PF23726">
    <property type="entry name" value="Beta-prop_RSE1_2nd"/>
    <property type="match status" value="1"/>
</dbReference>
<dbReference type="InterPro" id="IPR036322">
    <property type="entry name" value="WD40_repeat_dom_sf"/>
</dbReference>
<name>A0A1R2CRF1_9CILI</name>
<dbReference type="AlphaFoldDB" id="A0A1R2CRF1"/>
<dbReference type="Gene3D" id="2.130.10.10">
    <property type="entry name" value="YVTN repeat-like/Quinoprotein amine dehydrogenase"/>
    <property type="match status" value="2"/>
</dbReference>
<comment type="subcellular location">
    <subcellularLocation>
        <location evidence="1">Nucleus</location>
    </subcellularLocation>
</comment>
<dbReference type="OrthoDB" id="433457at2759"/>
<gene>
    <name evidence="6" type="ORF">SteCoe_5835</name>
</gene>
<organism evidence="6 7">
    <name type="scientific">Stentor coeruleus</name>
    <dbReference type="NCBI Taxonomy" id="5963"/>
    <lineage>
        <taxon>Eukaryota</taxon>
        <taxon>Sar</taxon>
        <taxon>Alveolata</taxon>
        <taxon>Ciliophora</taxon>
        <taxon>Postciliodesmatophora</taxon>
        <taxon>Heterotrichea</taxon>
        <taxon>Heterotrichida</taxon>
        <taxon>Stentoridae</taxon>
        <taxon>Stentor</taxon>
    </lineage>
</organism>
<feature type="domain" description="RSE1/DDB1/CPSF1 C-terminal" evidence="3">
    <location>
        <begin position="738"/>
        <end position="988"/>
    </location>
</feature>
<evidence type="ECO:0000259" key="4">
    <source>
        <dbReference type="Pfam" id="PF10433"/>
    </source>
</evidence>
<evidence type="ECO:0000256" key="2">
    <source>
        <dbReference type="ARBA" id="ARBA00023242"/>
    </source>
</evidence>
<dbReference type="InterPro" id="IPR058543">
    <property type="entry name" value="Beta-prop_RSE1/DDB1/CPSF1_2nd"/>
</dbReference>
<protein>
    <recommendedName>
        <fullName evidence="8">DNA damage-binding protein 1</fullName>
    </recommendedName>
</protein>
<dbReference type="InterPro" id="IPR015943">
    <property type="entry name" value="WD40/YVTN_repeat-like_dom_sf"/>
</dbReference>
<evidence type="ECO:0000259" key="5">
    <source>
        <dbReference type="Pfam" id="PF23726"/>
    </source>
</evidence>
<feature type="domain" description="RSE1/DDB1/CPSF1 second beta-propeller" evidence="5">
    <location>
        <begin position="375"/>
        <end position="663"/>
    </location>
</feature>
<dbReference type="PANTHER" id="PTHR10644">
    <property type="entry name" value="DNA REPAIR/RNA PROCESSING CPSF FAMILY"/>
    <property type="match status" value="1"/>
</dbReference>
<dbReference type="Gene3D" id="1.10.150.910">
    <property type="match status" value="1"/>
</dbReference>
<accession>A0A1R2CRF1</accession>
<dbReference type="SUPFAM" id="SSF50978">
    <property type="entry name" value="WD40 repeat-like"/>
    <property type="match status" value="2"/>
</dbReference>
<comment type="caution">
    <text evidence="6">The sequence shown here is derived from an EMBL/GenBank/DDBJ whole genome shotgun (WGS) entry which is preliminary data.</text>
</comment>
<evidence type="ECO:0008006" key="8">
    <source>
        <dbReference type="Google" id="ProtNLM"/>
    </source>
</evidence>
<sequence length="1026" mass="116658">MSKYSYIATYMKSSAISDALICSFHPSGKRNLIISKGSIIEIFSLQDETIEHVDEIEVFSYIRSLCKIKMPNGLDSIIALTHSHMLFQIHYQDSLLKKFQTSISKTNNHRDCLYIMRINTQNTLICINDYYADFRVFKVKNGKVAEKDGFVFHNEGLKVIDMEFIHNSNLIAALTLCDTTVSCFLHIYDIRVQDQDGILISSFNINEKPGCIIQSPGENLMIFLEQSYRLIDLTNMSMITYEQYYGNIIGKCEIDSTRYLLSNSLGNIYLVIFGPIIEIKLLGNTSPANTIVHLDSSLFFFGSNSNTSRIIEILQEPIDNSNIKEVQVFKGISPVFDLNIEENSELGIINIIAGSGMGLSGGICKITKAVPVVVETQIDILNINGVWSLNVNSQYDTHIIISILECTRVFMIEDCSIYKCEVPGLVINCKTILMKKFEGFILQVTCDNMHLFDENWQKLDVGFGEQEGINIILACFFENTVGVVTKTDTLICFDVGKGKFVKEFEKVFNTEISCVGGYKDLIALTFWEENTVQIIKKNGTLVFQDSLGFTATGKSLKFIQLGRDMLLAIGLRDGHLLHYNMENFKKSSLHIGCQAINLEEIHYQKHTLLLASCDKAIFLYSDKNKLAHSCLDFSNITSACIFNTQSYPDSMILITPKTFSIISFEDLQKYSNTFIKKQLTILKINQSSRQTYVIARDISGKNYLKSYDDIFNEEQSLIFSEDEMLNCMTIIGKKLYLGSFIINEIKEEKNGIIRIYNIQQDYKLEICNELKLEGPVKCIKQVFDDLVIAVRSEILYFKMDENRLQNVDVIKKLSTIVSMDVYNEYIGICCENYYLFILNAHRNKLIQLYSYNSLDYAYAVKFLSEKLILVSDLNCNLILFEISGPVISPVSGFNMEKTVPSVLKVFKVSQEIYGGERNGVICAAGYGDISIIISIENDEYLILMALQKVMKKELLAEGLSENLHKPIRRKNVLEIDEFVNGDLVERFLNMNHDKQTVIAGKISDDLQRSVNDEGLRNLLYSLHKIH</sequence>
<evidence type="ECO:0000313" key="6">
    <source>
        <dbReference type="EMBL" id="OMJ91579.1"/>
    </source>
</evidence>
<keyword evidence="2" id="KW-0539">Nucleus</keyword>
<dbReference type="Pfam" id="PF10433">
    <property type="entry name" value="Beta-prop_RSE1_1st"/>
    <property type="match status" value="1"/>
</dbReference>